<protein>
    <submittedName>
        <fullName evidence="2">Uncharacterized protein</fullName>
    </submittedName>
</protein>
<sequence precursor="true">MSQKIITLTIALLLAITPALTAQNFSSPPAGAPLPLDQELEAPFVDLSNAMQAYRLVNNWLEDAKVPENSFELPRISVTNLLGIRVTLRSAGETFGQGTAFRANLNTLINNPGQAYDLAPLLSLAASDAFTHTRRKIINDRIDAVAKGWINADEPTPTFEDIAADLQVDIQIAHELAEINLTGQKMPQSIYTSFAPGFHGLRLTNPSPKAGDKSEAFIWPNDVLINSVLPKDQISRLLINLGLSLHEQNKIGQPNGLDFQRFDVIQFVQPQPGLEPVNLVRGNVLLPPHGIGDQDVRNLADDITEHLQTLFTQDNQVRGDFFPVQNVYKPAFANKQQSLLASYAVLRYHRHLLGQQDTNPIIDKLADLASNTAELIAEDLVKPDAAPTSVELALALMNVIQSPRASLMGPTRDALIANLNACANPDGSYRIDADPESPRVEQPTLAFIAGALATTYEQQRTEALRVQTLTVLDHLWDQTQKNLNLSTLYWLALAHSRVDSIINPENDQQLAAALVDREQSLGNAIEKLQALQIISPPRIGPPDVIGAFELYKLPLDAAPDPSWNTAQILALTAIGLREPGMKESRDAFGWILTASLAARFIDQITFKPESTFYIPSPDRVVGAVRFRLWDNRIGIAPSAMSLIACTELLESLNTLKTQTH</sequence>
<feature type="signal peptide" evidence="1">
    <location>
        <begin position="1"/>
        <end position="21"/>
    </location>
</feature>
<evidence type="ECO:0000313" key="2">
    <source>
        <dbReference type="EMBL" id="QDU32265.1"/>
    </source>
</evidence>
<dbReference type="RefSeq" id="WP_145073543.1">
    <property type="nucleotide sequence ID" value="NZ_CP036425.1"/>
</dbReference>
<organism evidence="2 3">
    <name type="scientific">Poriferisphaera corsica</name>
    <dbReference type="NCBI Taxonomy" id="2528020"/>
    <lineage>
        <taxon>Bacteria</taxon>
        <taxon>Pseudomonadati</taxon>
        <taxon>Planctomycetota</taxon>
        <taxon>Phycisphaerae</taxon>
        <taxon>Phycisphaerales</taxon>
        <taxon>Phycisphaeraceae</taxon>
        <taxon>Poriferisphaera</taxon>
    </lineage>
</organism>
<proteinExistence type="predicted"/>
<feature type="chain" id="PRO_5022111317" evidence="1">
    <location>
        <begin position="22"/>
        <end position="660"/>
    </location>
</feature>
<dbReference type="AlphaFoldDB" id="A0A517YPW5"/>
<dbReference type="EMBL" id="CP036425">
    <property type="protein sequence ID" value="QDU32265.1"/>
    <property type="molecule type" value="Genomic_DNA"/>
</dbReference>
<gene>
    <name evidence="2" type="ORF">KS4_02960</name>
</gene>
<evidence type="ECO:0000256" key="1">
    <source>
        <dbReference type="SAM" id="SignalP"/>
    </source>
</evidence>
<reference evidence="2 3" key="1">
    <citation type="submission" date="2019-02" db="EMBL/GenBank/DDBJ databases">
        <title>Deep-cultivation of Planctomycetes and their phenomic and genomic characterization uncovers novel biology.</title>
        <authorList>
            <person name="Wiegand S."/>
            <person name="Jogler M."/>
            <person name="Boedeker C."/>
            <person name="Pinto D."/>
            <person name="Vollmers J."/>
            <person name="Rivas-Marin E."/>
            <person name="Kohn T."/>
            <person name="Peeters S.H."/>
            <person name="Heuer A."/>
            <person name="Rast P."/>
            <person name="Oberbeckmann S."/>
            <person name="Bunk B."/>
            <person name="Jeske O."/>
            <person name="Meyerdierks A."/>
            <person name="Storesund J.E."/>
            <person name="Kallscheuer N."/>
            <person name="Luecker S."/>
            <person name="Lage O.M."/>
            <person name="Pohl T."/>
            <person name="Merkel B.J."/>
            <person name="Hornburger P."/>
            <person name="Mueller R.-W."/>
            <person name="Bruemmer F."/>
            <person name="Labrenz M."/>
            <person name="Spormann A.M."/>
            <person name="Op den Camp H."/>
            <person name="Overmann J."/>
            <person name="Amann R."/>
            <person name="Jetten M.S.M."/>
            <person name="Mascher T."/>
            <person name="Medema M.H."/>
            <person name="Devos D.P."/>
            <person name="Kaster A.-K."/>
            <person name="Ovreas L."/>
            <person name="Rohde M."/>
            <person name="Galperin M.Y."/>
            <person name="Jogler C."/>
        </authorList>
    </citation>
    <scope>NUCLEOTIDE SEQUENCE [LARGE SCALE GENOMIC DNA]</scope>
    <source>
        <strain evidence="2 3">KS4</strain>
    </source>
</reference>
<accession>A0A517YPW5</accession>
<keyword evidence="3" id="KW-1185">Reference proteome</keyword>
<keyword evidence="1" id="KW-0732">Signal</keyword>
<dbReference type="KEGG" id="pcor:KS4_02960"/>
<name>A0A517YPW5_9BACT</name>
<dbReference type="Proteomes" id="UP000317369">
    <property type="component" value="Chromosome"/>
</dbReference>
<evidence type="ECO:0000313" key="3">
    <source>
        <dbReference type="Proteomes" id="UP000317369"/>
    </source>
</evidence>